<organism evidence="2 3">
    <name type="scientific">Ruegeria marina</name>
    <dbReference type="NCBI Taxonomy" id="639004"/>
    <lineage>
        <taxon>Bacteria</taxon>
        <taxon>Pseudomonadati</taxon>
        <taxon>Pseudomonadota</taxon>
        <taxon>Alphaproteobacteria</taxon>
        <taxon>Rhodobacterales</taxon>
        <taxon>Roseobacteraceae</taxon>
        <taxon>Ruegeria</taxon>
    </lineage>
</organism>
<proteinExistence type="predicted"/>
<accession>A0A1G7E2P6</accession>
<evidence type="ECO:0000313" key="3">
    <source>
        <dbReference type="Proteomes" id="UP000199628"/>
    </source>
</evidence>
<keyword evidence="3" id="KW-1185">Reference proteome</keyword>
<dbReference type="STRING" id="639004.SAMN04488239_12346"/>
<dbReference type="Proteomes" id="UP000199628">
    <property type="component" value="Unassembled WGS sequence"/>
</dbReference>
<reference evidence="3" key="1">
    <citation type="submission" date="2016-10" db="EMBL/GenBank/DDBJ databases">
        <authorList>
            <person name="Varghese N."/>
            <person name="Submissions S."/>
        </authorList>
    </citation>
    <scope>NUCLEOTIDE SEQUENCE [LARGE SCALE GENOMIC DNA]</scope>
    <source>
        <strain evidence="3">CGMCC 1.9108</strain>
    </source>
</reference>
<evidence type="ECO:0000313" key="2">
    <source>
        <dbReference type="EMBL" id="SDE57984.1"/>
    </source>
</evidence>
<dbReference type="EMBL" id="FMZV01000023">
    <property type="protein sequence ID" value="SDE57984.1"/>
    <property type="molecule type" value="Genomic_DNA"/>
</dbReference>
<dbReference type="AlphaFoldDB" id="A0A1G7E2P6"/>
<protein>
    <submittedName>
        <fullName evidence="2">Uncharacterized protein</fullName>
    </submittedName>
</protein>
<sequence>MLHLRAEDHGGDLSVAVADQMACNAVREATAAQKVSLQSRNGMRNSHLVAAIARMEQQLENPVSPAGIFLAPKRPNGGQRCRSPFQRE</sequence>
<feature type="region of interest" description="Disordered" evidence="1">
    <location>
        <begin position="66"/>
        <end position="88"/>
    </location>
</feature>
<name>A0A1G7E2P6_9RHOB</name>
<gene>
    <name evidence="2" type="ORF">SAMN04488239_12346</name>
</gene>
<evidence type="ECO:0000256" key="1">
    <source>
        <dbReference type="SAM" id="MobiDB-lite"/>
    </source>
</evidence>